<protein>
    <recommendedName>
        <fullName evidence="9">Sodium/calcium exchanger membrane region domain-containing protein</fullName>
    </recommendedName>
</protein>
<dbReference type="InterPro" id="IPR044880">
    <property type="entry name" value="NCX_ion-bd_dom_sf"/>
</dbReference>
<keyword evidence="4 8" id="KW-0812">Transmembrane</keyword>
<evidence type="ECO:0000313" key="10">
    <source>
        <dbReference type="EMBL" id="KIL67619.1"/>
    </source>
</evidence>
<sequence>MTVDSTANLVGREESPEYDWSDYYWTAQPQSPSKDQKGMFYGWKKVVLGSWLNLLLVLLPVAWVLSVTMKSSQDLVFAFCTLALIPLVKLHDLSTRDLALRVGGSKTGLINATLIVLAISALRKCELRIVQSALIGSILSKLLLILGLCFFAGGMRFSEQVFDATATQIHSSLLNISVGAVLIPVAYHFTLGDASDQTAEQAQDILHMSHGVLYAAYLVFQLWSHPHLYHDNHNKKSNPLSVKLPMHLETRIAKRQEQRQKDALNRMNGEKATCDESPPFNLSFPQRPYISPQALASDVTLSNPDPDFNAWNPTVRLVGEGGNATRARARVHSAVESEPGSRSATPATAPATVIKQPQLSWQLTLILLVVVTAAVAVTADWLVGSLDGVSVRISKAWVGLILLPVASSVAECITAVNVSVKDQLTLSVSVAVGSALQTALFVIPFSVILGWITNKPLSLLMDPFQSLRPCLRSAVQTAGYVLADGKSNWLEGMMLICLYIIVALSFWFYPGTHPELISVTGSEMPEMLTSCNT</sequence>
<accession>A0A0C2TKR6</accession>
<comment type="subcellular location">
    <subcellularLocation>
        <location evidence="1">Endomembrane system</location>
        <topology evidence="1">Multi-pass membrane protein</topology>
    </subcellularLocation>
</comment>
<keyword evidence="7 8" id="KW-0472">Membrane</keyword>
<feature type="transmembrane region" description="Helical" evidence="8">
    <location>
        <begin position="103"/>
        <end position="123"/>
    </location>
</feature>
<feature type="domain" description="Sodium/calcium exchanger membrane region" evidence="9">
    <location>
        <begin position="115"/>
        <end position="223"/>
    </location>
</feature>
<dbReference type="InterPro" id="IPR004713">
    <property type="entry name" value="CaH_exchang"/>
</dbReference>
<evidence type="ECO:0000256" key="7">
    <source>
        <dbReference type="ARBA" id="ARBA00023136"/>
    </source>
</evidence>
<evidence type="ECO:0000259" key="9">
    <source>
        <dbReference type="Pfam" id="PF01699"/>
    </source>
</evidence>
<keyword evidence="5 8" id="KW-1133">Transmembrane helix</keyword>
<feature type="transmembrane region" description="Helical" evidence="8">
    <location>
        <begin position="363"/>
        <end position="384"/>
    </location>
</feature>
<keyword evidence="3" id="KW-0813">Transport</keyword>
<evidence type="ECO:0000256" key="5">
    <source>
        <dbReference type="ARBA" id="ARBA00022989"/>
    </source>
</evidence>
<dbReference type="EMBL" id="KN818231">
    <property type="protein sequence ID" value="KIL67619.1"/>
    <property type="molecule type" value="Genomic_DNA"/>
</dbReference>
<evidence type="ECO:0000256" key="8">
    <source>
        <dbReference type="SAM" id="Phobius"/>
    </source>
</evidence>
<dbReference type="Gene3D" id="1.20.1420.30">
    <property type="entry name" value="NCX, central ion-binding region"/>
    <property type="match status" value="2"/>
</dbReference>
<dbReference type="STRING" id="946122.A0A0C2TKR6"/>
<dbReference type="GO" id="GO:0006874">
    <property type="term" value="P:intracellular calcium ion homeostasis"/>
    <property type="evidence" value="ECO:0007669"/>
    <property type="project" value="TreeGrafter"/>
</dbReference>
<feature type="transmembrane region" description="Helical" evidence="8">
    <location>
        <begin position="489"/>
        <end position="509"/>
    </location>
</feature>
<dbReference type="Pfam" id="PF01699">
    <property type="entry name" value="Na_Ca_ex"/>
    <property type="match status" value="2"/>
</dbReference>
<feature type="domain" description="Sodium/calcium exchanger membrane region" evidence="9">
    <location>
        <begin position="365"/>
        <end position="507"/>
    </location>
</feature>
<keyword evidence="6" id="KW-0406">Ion transport</keyword>
<evidence type="ECO:0000256" key="2">
    <source>
        <dbReference type="ARBA" id="ARBA00008170"/>
    </source>
</evidence>
<feature type="transmembrane region" description="Helical" evidence="8">
    <location>
        <begin position="129"/>
        <end position="152"/>
    </location>
</feature>
<evidence type="ECO:0000256" key="6">
    <source>
        <dbReference type="ARBA" id="ARBA00023065"/>
    </source>
</evidence>
<dbReference type="InParanoid" id="A0A0C2TKR6"/>
<evidence type="ECO:0000256" key="4">
    <source>
        <dbReference type="ARBA" id="ARBA00022692"/>
    </source>
</evidence>
<organism evidence="10 11">
    <name type="scientific">Amanita muscaria (strain Koide BX008)</name>
    <dbReference type="NCBI Taxonomy" id="946122"/>
    <lineage>
        <taxon>Eukaryota</taxon>
        <taxon>Fungi</taxon>
        <taxon>Dikarya</taxon>
        <taxon>Basidiomycota</taxon>
        <taxon>Agaricomycotina</taxon>
        <taxon>Agaricomycetes</taxon>
        <taxon>Agaricomycetidae</taxon>
        <taxon>Agaricales</taxon>
        <taxon>Pluteineae</taxon>
        <taxon>Amanitaceae</taxon>
        <taxon>Amanita</taxon>
    </lineage>
</organism>
<gene>
    <name evidence="10" type="ORF">M378DRAFT_185678</name>
</gene>
<comment type="similarity">
    <text evidence="2">Belongs to the Ca(2+):cation antiporter (CaCA) (TC 2.A.19) family.</text>
</comment>
<evidence type="ECO:0000256" key="1">
    <source>
        <dbReference type="ARBA" id="ARBA00004127"/>
    </source>
</evidence>
<dbReference type="GO" id="GO:0012505">
    <property type="term" value="C:endomembrane system"/>
    <property type="evidence" value="ECO:0007669"/>
    <property type="project" value="UniProtKB-SubCell"/>
</dbReference>
<feature type="transmembrane region" description="Helical" evidence="8">
    <location>
        <begin position="396"/>
        <end position="418"/>
    </location>
</feature>
<reference evidence="10 11" key="1">
    <citation type="submission" date="2014-04" db="EMBL/GenBank/DDBJ databases">
        <title>Evolutionary Origins and Diversification of the Mycorrhizal Mutualists.</title>
        <authorList>
            <consortium name="DOE Joint Genome Institute"/>
            <consortium name="Mycorrhizal Genomics Consortium"/>
            <person name="Kohler A."/>
            <person name="Kuo A."/>
            <person name="Nagy L.G."/>
            <person name="Floudas D."/>
            <person name="Copeland A."/>
            <person name="Barry K.W."/>
            <person name="Cichocki N."/>
            <person name="Veneault-Fourrey C."/>
            <person name="LaButti K."/>
            <person name="Lindquist E.A."/>
            <person name="Lipzen A."/>
            <person name="Lundell T."/>
            <person name="Morin E."/>
            <person name="Murat C."/>
            <person name="Riley R."/>
            <person name="Ohm R."/>
            <person name="Sun H."/>
            <person name="Tunlid A."/>
            <person name="Henrissat B."/>
            <person name="Grigoriev I.V."/>
            <person name="Hibbett D.S."/>
            <person name="Martin F."/>
        </authorList>
    </citation>
    <scope>NUCLEOTIDE SEQUENCE [LARGE SCALE GENOMIC DNA]</scope>
    <source>
        <strain evidence="10 11">Koide BX008</strain>
    </source>
</reference>
<feature type="transmembrane region" description="Helical" evidence="8">
    <location>
        <begin position="430"/>
        <end position="452"/>
    </location>
</feature>
<proteinExistence type="inferred from homology"/>
<dbReference type="Proteomes" id="UP000054549">
    <property type="component" value="Unassembled WGS sequence"/>
</dbReference>
<dbReference type="AlphaFoldDB" id="A0A0C2TKR6"/>
<dbReference type="HOGENOM" id="CLU_008721_4_2_1"/>
<evidence type="ECO:0000256" key="3">
    <source>
        <dbReference type="ARBA" id="ARBA00022448"/>
    </source>
</evidence>
<name>A0A0C2TKR6_AMAMK</name>
<feature type="transmembrane region" description="Helical" evidence="8">
    <location>
        <begin position="173"/>
        <end position="191"/>
    </location>
</feature>
<dbReference type="GO" id="GO:0015369">
    <property type="term" value="F:calcium:proton antiporter activity"/>
    <property type="evidence" value="ECO:0007669"/>
    <property type="project" value="TreeGrafter"/>
</dbReference>
<dbReference type="InterPro" id="IPR004837">
    <property type="entry name" value="NaCa_Exmemb"/>
</dbReference>
<dbReference type="GO" id="GO:0000329">
    <property type="term" value="C:fungal-type vacuole membrane"/>
    <property type="evidence" value="ECO:0007669"/>
    <property type="project" value="TreeGrafter"/>
</dbReference>
<dbReference type="PANTHER" id="PTHR31503">
    <property type="entry name" value="VACUOLAR CALCIUM ION TRANSPORTER"/>
    <property type="match status" value="1"/>
</dbReference>
<feature type="transmembrane region" description="Helical" evidence="8">
    <location>
        <begin position="46"/>
        <end position="69"/>
    </location>
</feature>
<dbReference type="OrthoDB" id="1699231at2759"/>
<dbReference type="PANTHER" id="PTHR31503:SF20">
    <property type="entry name" value="CA(2+)_H(+) EXCHANGER, PUTATIVE (EUROFUNG)-RELATED"/>
    <property type="match status" value="1"/>
</dbReference>
<evidence type="ECO:0000313" key="11">
    <source>
        <dbReference type="Proteomes" id="UP000054549"/>
    </source>
</evidence>
<keyword evidence="11" id="KW-1185">Reference proteome</keyword>